<dbReference type="AlphaFoldDB" id="A0A176TBR5"/>
<reference evidence="2 3" key="1">
    <citation type="submission" date="2016-02" db="EMBL/GenBank/DDBJ databases">
        <title>Draft genome sequence of Polaribacter atrinae KACC17473.</title>
        <authorList>
            <person name="Shin S.-K."/>
            <person name="Yi H."/>
        </authorList>
    </citation>
    <scope>NUCLEOTIDE SEQUENCE [LARGE SCALE GENOMIC DNA]</scope>
    <source>
        <strain evidence="2 3">KACC 17473</strain>
    </source>
</reference>
<dbReference type="Proteomes" id="UP000076923">
    <property type="component" value="Unassembled WGS sequence"/>
</dbReference>
<feature type="transmembrane region" description="Helical" evidence="1">
    <location>
        <begin position="83"/>
        <end position="102"/>
    </location>
</feature>
<keyword evidence="3" id="KW-1185">Reference proteome</keyword>
<gene>
    <name evidence="2" type="ORF">LPB303_07780</name>
</gene>
<dbReference type="EMBL" id="LVWE01000029">
    <property type="protein sequence ID" value="OAD45290.1"/>
    <property type="molecule type" value="Genomic_DNA"/>
</dbReference>
<feature type="transmembrane region" description="Helical" evidence="1">
    <location>
        <begin position="53"/>
        <end position="77"/>
    </location>
</feature>
<keyword evidence="1" id="KW-0812">Transmembrane</keyword>
<dbReference type="InterPro" id="IPR007165">
    <property type="entry name" value="Phage_holin_4_2"/>
</dbReference>
<dbReference type="Pfam" id="PF04020">
    <property type="entry name" value="Phage_holin_4_2"/>
    <property type="match status" value="1"/>
</dbReference>
<evidence type="ECO:0000313" key="3">
    <source>
        <dbReference type="Proteomes" id="UP000076923"/>
    </source>
</evidence>
<dbReference type="STRING" id="1333662.LPB303_07780"/>
<evidence type="ECO:0008006" key="4">
    <source>
        <dbReference type="Google" id="ProtNLM"/>
    </source>
</evidence>
<sequence length="119" mass="12823">MKTFLKILLTALAVIVLANILPGISVAGYVAAIIVAVVISLLNMFVRPLLIFFTLPATIVTFGLFIFVINACIILLADKLVDGFAVSGFFAALLFSVLLSVFRSALFSLLKEDTKTIQN</sequence>
<evidence type="ECO:0000256" key="1">
    <source>
        <dbReference type="SAM" id="Phobius"/>
    </source>
</evidence>
<dbReference type="RefSeq" id="WP_068449469.1">
    <property type="nucleotide sequence ID" value="NZ_CANKUV010000005.1"/>
</dbReference>
<dbReference type="OrthoDB" id="6402664at2"/>
<feature type="transmembrane region" description="Helical" evidence="1">
    <location>
        <begin position="28"/>
        <end position="46"/>
    </location>
</feature>
<evidence type="ECO:0000313" key="2">
    <source>
        <dbReference type="EMBL" id="OAD45290.1"/>
    </source>
</evidence>
<keyword evidence="1" id="KW-0472">Membrane</keyword>
<dbReference type="PANTHER" id="PTHR37309">
    <property type="entry name" value="SLR0284 PROTEIN"/>
    <property type="match status" value="1"/>
</dbReference>
<organism evidence="2 3">
    <name type="scientific">Polaribacter atrinae</name>
    <dbReference type="NCBI Taxonomy" id="1333662"/>
    <lineage>
        <taxon>Bacteria</taxon>
        <taxon>Pseudomonadati</taxon>
        <taxon>Bacteroidota</taxon>
        <taxon>Flavobacteriia</taxon>
        <taxon>Flavobacteriales</taxon>
        <taxon>Flavobacteriaceae</taxon>
    </lineage>
</organism>
<keyword evidence="1" id="KW-1133">Transmembrane helix</keyword>
<protein>
    <recommendedName>
        <fullName evidence="4">Phage holin family protein</fullName>
    </recommendedName>
</protein>
<accession>A0A176TBR5</accession>
<name>A0A176TBR5_9FLAO</name>
<proteinExistence type="predicted"/>
<dbReference type="PANTHER" id="PTHR37309:SF1">
    <property type="entry name" value="SLR0284 PROTEIN"/>
    <property type="match status" value="1"/>
</dbReference>
<comment type="caution">
    <text evidence="2">The sequence shown here is derived from an EMBL/GenBank/DDBJ whole genome shotgun (WGS) entry which is preliminary data.</text>
</comment>